<proteinExistence type="predicted"/>
<dbReference type="GO" id="GO:0032259">
    <property type="term" value="P:methylation"/>
    <property type="evidence" value="ECO:0007669"/>
    <property type="project" value="UniProtKB-KW"/>
</dbReference>
<dbReference type="Pfam" id="PF21782">
    <property type="entry name" value="WHD_PKMT"/>
    <property type="match status" value="1"/>
</dbReference>
<feature type="domain" description="Methyltransferase" evidence="2">
    <location>
        <begin position="48"/>
        <end position="179"/>
    </location>
</feature>
<dbReference type="RefSeq" id="WP_323738299.1">
    <property type="nucleotide sequence ID" value="NZ_CP112932.1"/>
</dbReference>
<dbReference type="GO" id="GO:0008168">
    <property type="term" value="F:methyltransferase activity"/>
    <property type="evidence" value="ECO:0007669"/>
    <property type="project" value="UniProtKB-KW"/>
</dbReference>
<evidence type="ECO:0000313" key="4">
    <source>
        <dbReference type="EMBL" id="WPY00208.1"/>
    </source>
</evidence>
<accession>A0ABZ0URD8</accession>
<dbReference type="InterPro" id="IPR048976">
    <property type="entry name" value="WHD_PKMT"/>
</dbReference>
<feature type="domain" description="PKMT C-terminal winged helix" evidence="3">
    <location>
        <begin position="432"/>
        <end position="531"/>
    </location>
</feature>
<dbReference type="SUPFAM" id="SSF53335">
    <property type="entry name" value="S-adenosyl-L-methionine-dependent methyltransferases"/>
    <property type="match status" value="1"/>
</dbReference>
<feature type="domain" description="Methyltransferase regulatory" evidence="1">
    <location>
        <begin position="227"/>
        <end position="302"/>
    </location>
</feature>
<dbReference type="Gene3D" id="3.40.50.150">
    <property type="entry name" value="Vaccinia Virus protein VP39"/>
    <property type="match status" value="1"/>
</dbReference>
<dbReference type="InterPro" id="IPR025714">
    <property type="entry name" value="Methyltranfer_dom"/>
</dbReference>
<name>A0ABZ0URD8_9RICK</name>
<dbReference type="InterPro" id="IPR050723">
    <property type="entry name" value="CFA/CMAS"/>
</dbReference>
<keyword evidence="4" id="KW-0808">Transferase</keyword>
<dbReference type="PANTHER" id="PTHR43667">
    <property type="entry name" value="CYCLOPROPANE-FATTY-ACYL-PHOSPHOLIPID SYNTHASE"/>
    <property type="match status" value="1"/>
</dbReference>
<organism evidence="4 5">
    <name type="scientific">Candidatus Trichorickettsia mobilis</name>
    <dbReference type="NCBI Taxonomy" id="1346319"/>
    <lineage>
        <taxon>Bacteria</taxon>
        <taxon>Pseudomonadati</taxon>
        <taxon>Pseudomonadota</taxon>
        <taxon>Alphaproteobacteria</taxon>
        <taxon>Rickettsiales</taxon>
        <taxon>Rickettsiaceae</taxon>
        <taxon>Rickettsieae</taxon>
        <taxon>Candidatus Trichorickettsia</taxon>
    </lineage>
</organism>
<keyword evidence="4" id="KW-0489">Methyltransferase</keyword>
<reference evidence="4 5" key="1">
    <citation type="submission" date="2022-10" db="EMBL/GenBank/DDBJ databases">
        <title>Host association and intracellularity evolved multiple times independently in the Rickettsiales.</title>
        <authorList>
            <person name="Castelli M."/>
            <person name="Nardi T."/>
            <person name="Gammuto L."/>
            <person name="Bellinzona G."/>
            <person name="Sabaneyeva E."/>
            <person name="Potekhin A."/>
            <person name="Serra V."/>
            <person name="Petroni G."/>
            <person name="Sassera D."/>
        </authorList>
    </citation>
    <scope>NUCLEOTIDE SEQUENCE [LARGE SCALE GENOMIC DNA]</scope>
    <source>
        <strain evidence="4 5">Kr 154-4</strain>
    </source>
</reference>
<dbReference type="CDD" id="cd02440">
    <property type="entry name" value="AdoMet_MTases"/>
    <property type="match status" value="1"/>
</dbReference>
<keyword evidence="5" id="KW-1185">Reference proteome</keyword>
<dbReference type="EMBL" id="CP112932">
    <property type="protein sequence ID" value="WPY00208.1"/>
    <property type="molecule type" value="Genomic_DNA"/>
</dbReference>
<dbReference type="Pfam" id="PF10119">
    <property type="entry name" value="MethyTransf_Reg"/>
    <property type="match status" value="1"/>
</dbReference>
<dbReference type="PANTHER" id="PTHR43667:SF2">
    <property type="entry name" value="FATTY ACID C-METHYL TRANSFERASE"/>
    <property type="match status" value="1"/>
</dbReference>
<evidence type="ECO:0000259" key="1">
    <source>
        <dbReference type="Pfam" id="PF10119"/>
    </source>
</evidence>
<dbReference type="Proteomes" id="UP001326613">
    <property type="component" value="Chromosome"/>
</dbReference>
<evidence type="ECO:0000313" key="5">
    <source>
        <dbReference type="Proteomes" id="UP001326613"/>
    </source>
</evidence>
<protein>
    <submittedName>
        <fullName evidence="4">Methyltransferase domain protein</fullName>
    </submittedName>
</protein>
<dbReference type="InterPro" id="IPR018773">
    <property type="entry name" value="MeTrfase_reg_dom_prd"/>
</dbReference>
<dbReference type="InterPro" id="IPR029063">
    <property type="entry name" value="SAM-dependent_MTases_sf"/>
</dbReference>
<evidence type="ECO:0000259" key="3">
    <source>
        <dbReference type="Pfam" id="PF21782"/>
    </source>
</evidence>
<evidence type="ECO:0000259" key="2">
    <source>
        <dbReference type="Pfam" id="PF13847"/>
    </source>
</evidence>
<sequence>MKNNLEPLEDSSAYEAMPYENQSCLQSHPYHLMTLGVLFGVNAVKPEQARVLELGCATGWNILPHAVNYPEAEFIGVDLSKVQIDKANKYAIGLGLKNIKFHHCSITDIDESWGKFDYIIANGILSWVSDAIRDKIFEICNKNLSENGIAYISYNTLPGWNSTRNAIDIMTYSTRNYKNIQERIVQSKACLQFIADSVVDQDAAYTQSLHLERDIVENLSNFELKSNYLGEINRSFYFNEFIAEANKYNLQYLTDSSLFTMSMKGTPAEITELLKGDSDAIEKEQYIDFIINRRHRESLLCHAKLALSLANNDRLKQFNMTCNVLPTKHIDDIDINNDSERIEFVDPTNNNLSLSTASPYLKAVLYSFADCYDHPLSFDELTMMATQKLKKFDNNILEKVQDRLLNNLMGLVSQGYVNITLQYFQVPEPNLDKPCLTKIALYQVRNTQNGWVTNLKHGIVNINELEIMAMQYMDGKLDRKEILERVLINIKEKDLTLTDTKNETLKDESVIRQQVSIFLDDVYNTMLNNSLLI</sequence>
<dbReference type="Pfam" id="PF13847">
    <property type="entry name" value="Methyltransf_31"/>
    <property type="match status" value="1"/>
</dbReference>
<gene>
    <name evidence="4" type="ORF">Trichorick_00080</name>
</gene>